<comment type="similarity">
    <text evidence="4">Belongs to the cyclic nucleotide phosphodiesterase class-III family.</text>
</comment>
<gene>
    <name evidence="6" type="ORF">HMPREF0179_00222</name>
</gene>
<dbReference type="InterPro" id="IPR050884">
    <property type="entry name" value="CNP_phosphodiesterase-III"/>
</dbReference>
<dbReference type="HOGENOM" id="CLU_070320_2_1_7"/>
<dbReference type="CDD" id="cd07402">
    <property type="entry name" value="MPP_GpdQ"/>
    <property type="match status" value="1"/>
</dbReference>
<keyword evidence="1" id="KW-0479">Metal-binding</keyword>
<dbReference type="PANTHER" id="PTHR42988">
    <property type="entry name" value="PHOSPHOHYDROLASE"/>
    <property type="match status" value="1"/>
</dbReference>
<dbReference type="GeneID" id="78086990"/>
<dbReference type="InterPro" id="IPR004843">
    <property type="entry name" value="Calcineurin-like_PHP"/>
</dbReference>
<dbReference type="InterPro" id="IPR042283">
    <property type="entry name" value="GpdQ_catalytic"/>
</dbReference>
<dbReference type="Proteomes" id="UP000006034">
    <property type="component" value="Unassembled WGS sequence"/>
</dbReference>
<feature type="domain" description="Calcineurin-like phosphoesterase" evidence="5">
    <location>
        <begin position="1"/>
        <end position="197"/>
    </location>
</feature>
<comment type="caution">
    <text evidence="6">The sequence shown here is derived from an EMBL/GenBank/DDBJ whole genome shotgun (WGS) entry which is preliminary data.</text>
</comment>
<protein>
    <recommendedName>
        <fullName evidence="5">Calcineurin-like phosphoesterase domain-containing protein</fullName>
    </recommendedName>
</protein>
<dbReference type="InterPro" id="IPR029052">
    <property type="entry name" value="Metallo-depent_PP-like"/>
</dbReference>
<proteinExistence type="inferred from homology"/>
<dbReference type="RefSeq" id="WP_005024286.1">
    <property type="nucleotide sequence ID" value="NZ_KE150239.1"/>
</dbReference>
<dbReference type="Gene3D" id="3.60.21.40">
    <property type="entry name" value="GpdQ, catalytic alpha/beta sandwich domain"/>
    <property type="match status" value="1"/>
</dbReference>
<evidence type="ECO:0000256" key="2">
    <source>
        <dbReference type="ARBA" id="ARBA00022801"/>
    </source>
</evidence>
<dbReference type="EMBL" id="ADCP02000002">
    <property type="protein sequence ID" value="EFV45959.1"/>
    <property type="molecule type" value="Genomic_DNA"/>
</dbReference>
<dbReference type="Pfam" id="PF00149">
    <property type="entry name" value="Metallophos"/>
    <property type="match status" value="1"/>
</dbReference>
<reference evidence="6 7" key="2">
    <citation type="submission" date="2013-04" db="EMBL/GenBank/DDBJ databases">
        <title>The Genome Sequence of Bilophila wadsworthia 3_1_6.</title>
        <authorList>
            <consortium name="The Broad Institute Genomics Platform"/>
            <person name="Earl A."/>
            <person name="Ward D."/>
            <person name="Feldgarden M."/>
            <person name="Gevers D."/>
            <person name="Sibley C."/>
            <person name="Strauss J."/>
            <person name="Allen-Vercoe E."/>
            <person name="Walker B."/>
            <person name="Young S."/>
            <person name="Zeng Q."/>
            <person name="Gargeya S."/>
            <person name="Fitzgerald M."/>
            <person name="Haas B."/>
            <person name="Abouelleil A."/>
            <person name="Allen A.W."/>
            <person name="Alvarado L."/>
            <person name="Arachchi H.M."/>
            <person name="Berlin A.M."/>
            <person name="Chapman S.B."/>
            <person name="Gainer-Dewar J."/>
            <person name="Goldberg J."/>
            <person name="Griggs A."/>
            <person name="Gujja S."/>
            <person name="Hansen M."/>
            <person name="Howarth C."/>
            <person name="Imamovic A."/>
            <person name="Ireland A."/>
            <person name="Larimer J."/>
            <person name="McCowan C."/>
            <person name="Murphy C."/>
            <person name="Pearson M."/>
            <person name="Poon T.W."/>
            <person name="Priest M."/>
            <person name="Roberts A."/>
            <person name="Saif S."/>
            <person name="Shea T."/>
            <person name="Sisk P."/>
            <person name="Sykes S."/>
            <person name="Wortman J."/>
            <person name="Nusbaum C."/>
            <person name="Birren B."/>
        </authorList>
    </citation>
    <scope>NUCLEOTIDE SEQUENCE [LARGE SCALE GENOMIC DNA]</scope>
    <source>
        <strain evidence="6 7">3_1_6</strain>
    </source>
</reference>
<evidence type="ECO:0000313" key="7">
    <source>
        <dbReference type="Proteomes" id="UP000006034"/>
    </source>
</evidence>
<dbReference type="OrthoDB" id="9784378at2"/>
<dbReference type="PANTHER" id="PTHR42988:SF2">
    <property type="entry name" value="CYCLIC NUCLEOTIDE PHOSPHODIESTERASE CBUA0032-RELATED"/>
    <property type="match status" value="1"/>
</dbReference>
<organism evidence="6 7">
    <name type="scientific">Bilophila wadsworthia (strain 3_1_6)</name>
    <dbReference type="NCBI Taxonomy" id="563192"/>
    <lineage>
        <taxon>Bacteria</taxon>
        <taxon>Pseudomonadati</taxon>
        <taxon>Thermodesulfobacteriota</taxon>
        <taxon>Desulfovibrionia</taxon>
        <taxon>Desulfovibrionales</taxon>
        <taxon>Desulfovibrionaceae</taxon>
        <taxon>Bilophila</taxon>
    </lineage>
</organism>
<dbReference type="InterPro" id="IPR026575">
    <property type="entry name" value="GpdQ/CpdA-like"/>
</dbReference>
<accession>E5Y213</accession>
<dbReference type="AlphaFoldDB" id="E5Y213"/>
<evidence type="ECO:0000313" key="6">
    <source>
        <dbReference type="EMBL" id="EFV45959.1"/>
    </source>
</evidence>
<evidence type="ECO:0000256" key="4">
    <source>
        <dbReference type="ARBA" id="ARBA00025742"/>
    </source>
</evidence>
<dbReference type="Gene3D" id="3.30.750.180">
    <property type="entry name" value="GpdQ, beta-strand dimerisation domain"/>
    <property type="match status" value="1"/>
</dbReference>
<evidence type="ECO:0000259" key="5">
    <source>
        <dbReference type="Pfam" id="PF00149"/>
    </source>
</evidence>
<evidence type="ECO:0000256" key="3">
    <source>
        <dbReference type="ARBA" id="ARBA00023004"/>
    </source>
</evidence>
<evidence type="ECO:0000256" key="1">
    <source>
        <dbReference type="ARBA" id="ARBA00022723"/>
    </source>
</evidence>
<dbReference type="GO" id="GO:0046872">
    <property type="term" value="F:metal ion binding"/>
    <property type="evidence" value="ECO:0007669"/>
    <property type="project" value="UniProtKB-KW"/>
</dbReference>
<keyword evidence="7" id="KW-1185">Reference proteome</keyword>
<dbReference type="eggNOG" id="COG1409">
    <property type="taxonomic scope" value="Bacteria"/>
</dbReference>
<sequence>MRILHLSDFHLRGDGGLSFRVVDTLECLRVVADHLKTLVQKPDALVITGDLADSGDAHAYSLLHEALAPLSLPVYAVPGNHDRRDRMRELLGNWCPADASVAPYLCYAVEDGPVRLVMLDTMQPGSHSGHCPEAVAGWLERTLAARPGVPTLLFMHHPPFVTGMGAMDEPFENVGRLADILCRSPWVRLCCGHMHRPIVTQWAGCIALTSPAVSMQIDLDLSPEGGDTFRMETPGYLLHHWDGSVLNSHICQIPCSPTFSGPHPFVGSVNPVEG</sequence>
<keyword evidence="2" id="KW-0378">Hydrolase</keyword>
<dbReference type="SUPFAM" id="SSF56300">
    <property type="entry name" value="Metallo-dependent phosphatases"/>
    <property type="match status" value="1"/>
</dbReference>
<dbReference type="GO" id="GO:0004112">
    <property type="term" value="F:cyclic-nucleotide phosphodiesterase activity"/>
    <property type="evidence" value="ECO:0007669"/>
    <property type="project" value="InterPro"/>
</dbReference>
<dbReference type="InterPro" id="IPR042281">
    <property type="entry name" value="GpdQ_beta-strand"/>
</dbReference>
<name>E5Y213_BILW3</name>
<reference evidence="6 7" key="1">
    <citation type="submission" date="2010-10" db="EMBL/GenBank/DDBJ databases">
        <authorList>
            <consortium name="The Broad Institute Genome Sequencing Platform"/>
            <person name="Ward D."/>
            <person name="Earl A."/>
            <person name="Feldgarden M."/>
            <person name="Young S.K."/>
            <person name="Gargeya S."/>
            <person name="Zeng Q."/>
            <person name="Alvarado L."/>
            <person name="Berlin A."/>
            <person name="Bochicchio J."/>
            <person name="Chapman S.B."/>
            <person name="Chen Z."/>
            <person name="Freedman E."/>
            <person name="Gellesch M."/>
            <person name="Goldberg J."/>
            <person name="Griggs A."/>
            <person name="Gujja S."/>
            <person name="Heilman E."/>
            <person name="Heiman D."/>
            <person name="Howarth C."/>
            <person name="Mehta T."/>
            <person name="Neiman D."/>
            <person name="Pearson M."/>
            <person name="Roberts A."/>
            <person name="Saif S."/>
            <person name="Shea T."/>
            <person name="Shenoy N."/>
            <person name="Sisk P."/>
            <person name="Stolte C."/>
            <person name="Sykes S."/>
            <person name="White J."/>
            <person name="Yandava C."/>
            <person name="Allen-Vercoe E."/>
            <person name="Sibley C."/>
            <person name="Ambrose C.E."/>
            <person name="Strauss J."/>
            <person name="Daigneault M."/>
            <person name="Haas B."/>
            <person name="Nusbaum C."/>
            <person name="Birren B."/>
        </authorList>
    </citation>
    <scope>NUCLEOTIDE SEQUENCE [LARGE SCALE GENOMIC DNA]</scope>
    <source>
        <strain evidence="6 7">3_1_6</strain>
    </source>
</reference>
<keyword evidence="3" id="KW-0408">Iron</keyword>
<dbReference type="STRING" id="563192.HMPREF0179_00222"/>